<dbReference type="EnsemblProtists" id="PYU1_T010892">
    <property type="protein sequence ID" value="PYU1_T010892"/>
    <property type="gene ID" value="PYU1_G010869"/>
</dbReference>
<proteinExistence type="predicted"/>
<reference evidence="3" key="2">
    <citation type="submission" date="2010-04" db="EMBL/GenBank/DDBJ databases">
        <authorList>
            <person name="Buell R."/>
            <person name="Hamilton J."/>
            <person name="Hostetler J."/>
        </authorList>
    </citation>
    <scope>NUCLEOTIDE SEQUENCE [LARGE SCALE GENOMIC DNA]</scope>
    <source>
        <strain evidence="3">DAOM:BR144</strain>
    </source>
</reference>
<feature type="compositionally biased region" description="Low complexity" evidence="1">
    <location>
        <begin position="8"/>
        <end position="20"/>
    </location>
</feature>
<evidence type="ECO:0000313" key="2">
    <source>
        <dbReference type="EnsemblProtists" id="PYU1_T010892"/>
    </source>
</evidence>
<feature type="compositionally biased region" description="Basic and acidic residues" evidence="1">
    <location>
        <begin position="137"/>
        <end position="146"/>
    </location>
</feature>
<keyword evidence="3" id="KW-1185">Reference proteome</keyword>
<evidence type="ECO:0000313" key="3">
    <source>
        <dbReference type="Proteomes" id="UP000019132"/>
    </source>
</evidence>
<feature type="compositionally biased region" description="Basic and acidic residues" evidence="1">
    <location>
        <begin position="84"/>
        <end position="93"/>
    </location>
</feature>
<feature type="compositionally biased region" description="Polar residues" evidence="1">
    <location>
        <begin position="47"/>
        <end position="59"/>
    </location>
</feature>
<dbReference type="AlphaFoldDB" id="K3X0Z3"/>
<evidence type="ECO:0000256" key="1">
    <source>
        <dbReference type="SAM" id="MobiDB-lite"/>
    </source>
</evidence>
<sequence>GEAGPDGETQQFQTAAEFAQSQYKRRNRLEKRLEELQKDVASLTMKLRSSSNRSTSTGHVSMVADTPSAAAARSPAGLPLPPARESRRDRAPLVEHSQTQHKLKHPPPSPVVKIKKNRLDKPRVPRSNLSEHSTTPTKERDQLRFELEKTKRTLTSIEKKYEEALKVREAYEKLKAHCESLQESLDLSEKIRVRQKKLLQQLQQNQLQQQQSTRPSRSDAPSAPKAHKEPARTSAAAAKTTRKTASHAKTAVRDSVYRFPSQYA</sequence>
<feature type="region of interest" description="Disordered" evidence="1">
    <location>
        <begin position="1"/>
        <end position="21"/>
    </location>
</feature>
<accession>K3X0Z3</accession>
<organism evidence="2 3">
    <name type="scientific">Globisporangium ultimum (strain ATCC 200006 / CBS 805.95 / DAOM BR144)</name>
    <name type="common">Pythium ultimum</name>
    <dbReference type="NCBI Taxonomy" id="431595"/>
    <lineage>
        <taxon>Eukaryota</taxon>
        <taxon>Sar</taxon>
        <taxon>Stramenopiles</taxon>
        <taxon>Oomycota</taxon>
        <taxon>Peronosporomycetes</taxon>
        <taxon>Pythiales</taxon>
        <taxon>Pythiaceae</taxon>
        <taxon>Globisporangium</taxon>
    </lineage>
</organism>
<protein>
    <submittedName>
        <fullName evidence="2">Uncharacterized protein</fullName>
    </submittedName>
</protein>
<dbReference type="EMBL" id="GL376590">
    <property type="status" value="NOT_ANNOTATED_CDS"/>
    <property type="molecule type" value="Genomic_DNA"/>
</dbReference>
<dbReference type="eggNOG" id="ENOG502SD33">
    <property type="taxonomic scope" value="Eukaryota"/>
</dbReference>
<reference evidence="2" key="3">
    <citation type="submission" date="2015-02" db="UniProtKB">
        <authorList>
            <consortium name="EnsemblProtists"/>
        </authorList>
    </citation>
    <scope>IDENTIFICATION</scope>
    <source>
        <strain evidence="2">DAOM BR144</strain>
    </source>
</reference>
<feature type="compositionally biased region" description="Polar residues" evidence="1">
    <location>
        <begin position="127"/>
        <end position="136"/>
    </location>
</feature>
<reference evidence="3" key="1">
    <citation type="journal article" date="2010" name="Genome Biol.">
        <title>Genome sequence of the necrotrophic plant pathogen Pythium ultimum reveals original pathogenicity mechanisms and effector repertoire.</title>
        <authorList>
            <person name="Levesque C.A."/>
            <person name="Brouwer H."/>
            <person name="Cano L."/>
            <person name="Hamilton J.P."/>
            <person name="Holt C."/>
            <person name="Huitema E."/>
            <person name="Raffaele S."/>
            <person name="Robideau G.P."/>
            <person name="Thines M."/>
            <person name="Win J."/>
            <person name="Zerillo M.M."/>
            <person name="Beakes G.W."/>
            <person name="Boore J.L."/>
            <person name="Busam D."/>
            <person name="Dumas B."/>
            <person name="Ferriera S."/>
            <person name="Fuerstenberg S.I."/>
            <person name="Gachon C.M."/>
            <person name="Gaulin E."/>
            <person name="Govers F."/>
            <person name="Grenville-Briggs L."/>
            <person name="Horner N."/>
            <person name="Hostetler J."/>
            <person name="Jiang R.H."/>
            <person name="Johnson J."/>
            <person name="Krajaejun T."/>
            <person name="Lin H."/>
            <person name="Meijer H.J."/>
            <person name="Moore B."/>
            <person name="Morris P."/>
            <person name="Phuntmart V."/>
            <person name="Puiu D."/>
            <person name="Shetty J."/>
            <person name="Stajich J.E."/>
            <person name="Tripathy S."/>
            <person name="Wawra S."/>
            <person name="van West P."/>
            <person name="Whitty B.R."/>
            <person name="Coutinho P.M."/>
            <person name="Henrissat B."/>
            <person name="Martin F."/>
            <person name="Thomas P.D."/>
            <person name="Tyler B.M."/>
            <person name="De Vries R.P."/>
            <person name="Kamoun S."/>
            <person name="Yandell M."/>
            <person name="Tisserat N."/>
            <person name="Buell C.R."/>
        </authorList>
    </citation>
    <scope>NUCLEOTIDE SEQUENCE</scope>
    <source>
        <strain evidence="3">DAOM:BR144</strain>
    </source>
</reference>
<dbReference type="HOGENOM" id="CLU_1056014_0_0_1"/>
<dbReference type="STRING" id="431595.K3X0Z3"/>
<dbReference type="InParanoid" id="K3X0Z3"/>
<dbReference type="Proteomes" id="UP000019132">
    <property type="component" value="Unassembled WGS sequence"/>
</dbReference>
<feature type="region of interest" description="Disordered" evidence="1">
    <location>
        <begin position="43"/>
        <end position="146"/>
    </location>
</feature>
<feature type="compositionally biased region" description="Low complexity" evidence="1">
    <location>
        <begin position="202"/>
        <end position="211"/>
    </location>
</feature>
<feature type="region of interest" description="Disordered" evidence="1">
    <location>
        <begin position="202"/>
        <end position="264"/>
    </location>
</feature>
<name>K3X0Z3_GLOUD</name>
<dbReference type="VEuPathDB" id="FungiDB:PYU1_G010869"/>